<dbReference type="SUPFAM" id="SSF50044">
    <property type="entry name" value="SH3-domain"/>
    <property type="match status" value="1"/>
</dbReference>
<evidence type="ECO:0000256" key="1">
    <source>
        <dbReference type="SAM" id="MobiDB-lite"/>
    </source>
</evidence>
<protein>
    <submittedName>
        <fullName evidence="2">Uncharacterized protein</fullName>
    </submittedName>
</protein>
<sequence length="92" mass="10144">MAWESSWCCHQSDSQCGSTNEETSARGKKRQIGWFPANYVKLLSPGTSKITPTEPPKSTALAADKIETWQPSRETKGWANCDEPQSPLGLFA</sequence>
<accession>A0ABQ9TXP9</accession>
<comment type="caution">
    <text evidence="2">The sequence shown here is derived from an EMBL/GenBank/DDBJ whole genome shotgun (WGS) entry which is preliminary data.</text>
</comment>
<dbReference type="Proteomes" id="UP001266305">
    <property type="component" value="Unassembled WGS sequence"/>
</dbReference>
<evidence type="ECO:0000313" key="3">
    <source>
        <dbReference type="Proteomes" id="UP001266305"/>
    </source>
</evidence>
<name>A0ABQ9TXP9_SAGOE</name>
<keyword evidence="3" id="KW-1185">Reference proteome</keyword>
<dbReference type="InterPro" id="IPR036028">
    <property type="entry name" value="SH3-like_dom_sf"/>
</dbReference>
<gene>
    <name evidence="2" type="ORF">P7K49_032242</name>
</gene>
<dbReference type="EMBL" id="JASSZA010000018">
    <property type="protein sequence ID" value="KAK2089576.1"/>
    <property type="molecule type" value="Genomic_DNA"/>
</dbReference>
<reference evidence="2 3" key="1">
    <citation type="submission" date="2023-05" db="EMBL/GenBank/DDBJ databases">
        <title>B98-5 Cell Line De Novo Hybrid Assembly: An Optical Mapping Approach.</title>
        <authorList>
            <person name="Kananen K."/>
            <person name="Auerbach J.A."/>
            <person name="Kautto E."/>
            <person name="Blachly J.S."/>
        </authorList>
    </citation>
    <scope>NUCLEOTIDE SEQUENCE [LARGE SCALE GENOMIC DNA]</scope>
    <source>
        <strain evidence="2">B95-8</strain>
        <tissue evidence="2">Cell line</tissue>
    </source>
</reference>
<dbReference type="Gene3D" id="2.30.30.40">
    <property type="entry name" value="SH3 Domains"/>
    <property type="match status" value="1"/>
</dbReference>
<evidence type="ECO:0000313" key="2">
    <source>
        <dbReference type="EMBL" id="KAK2089576.1"/>
    </source>
</evidence>
<feature type="region of interest" description="Disordered" evidence="1">
    <location>
        <begin position="72"/>
        <end position="92"/>
    </location>
</feature>
<proteinExistence type="predicted"/>
<organism evidence="2 3">
    <name type="scientific">Saguinus oedipus</name>
    <name type="common">Cotton-top tamarin</name>
    <name type="synonym">Oedipomidas oedipus</name>
    <dbReference type="NCBI Taxonomy" id="9490"/>
    <lineage>
        <taxon>Eukaryota</taxon>
        <taxon>Metazoa</taxon>
        <taxon>Chordata</taxon>
        <taxon>Craniata</taxon>
        <taxon>Vertebrata</taxon>
        <taxon>Euteleostomi</taxon>
        <taxon>Mammalia</taxon>
        <taxon>Eutheria</taxon>
        <taxon>Euarchontoglires</taxon>
        <taxon>Primates</taxon>
        <taxon>Haplorrhini</taxon>
        <taxon>Platyrrhini</taxon>
        <taxon>Cebidae</taxon>
        <taxon>Callitrichinae</taxon>
        <taxon>Saguinus</taxon>
    </lineage>
</organism>